<dbReference type="SUPFAM" id="SSF101498">
    <property type="entry name" value="Anti-sigma factor FlgM"/>
    <property type="match status" value="1"/>
</dbReference>
<dbReference type="Pfam" id="PF04316">
    <property type="entry name" value="FlgM"/>
    <property type="match status" value="1"/>
</dbReference>
<dbReference type="InterPro" id="IPR035890">
    <property type="entry name" value="Anti-sigma-28_factor_FlgM_sf"/>
</dbReference>
<keyword evidence="9" id="KW-1185">Reference proteome</keyword>
<keyword evidence="8" id="KW-0969">Cilium</keyword>
<dbReference type="RefSeq" id="WP_301164834.1">
    <property type="nucleotide sequence ID" value="NZ_JAUHTR010000001.1"/>
</dbReference>
<dbReference type="Proteomes" id="UP001172721">
    <property type="component" value="Unassembled WGS sequence"/>
</dbReference>
<comment type="caution">
    <text evidence="8">The sequence shown here is derived from an EMBL/GenBank/DDBJ whole genome shotgun (WGS) entry which is preliminary data.</text>
</comment>
<evidence type="ECO:0000256" key="6">
    <source>
        <dbReference type="ARBA" id="ARBA00023163"/>
    </source>
</evidence>
<protein>
    <recommendedName>
        <fullName evidence="2">Negative regulator of flagellin synthesis</fullName>
    </recommendedName>
</protein>
<feature type="domain" description="Anti-sigma-28 factor FlgM C-terminal" evidence="7">
    <location>
        <begin position="22"/>
        <end position="62"/>
    </location>
</feature>
<name>A0ABT8HST1_9BACL</name>
<keyword evidence="4" id="KW-1005">Bacterial flagellum biogenesis</keyword>
<organism evidence="8 9">
    <name type="scientific">Fictibacillus fluitans</name>
    <dbReference type="NCBI Taxonomy" id="3058422"/>
    <lineage>
        <taxon>Bacteria</taxon>
        <taxon>Bacillati</taxon>
        <taxon>Bacillota</taxon>
        <taxon>Bacilli</taxon>
        <taxon>Bacillales</taxon>
        <taxon>Fictibacillaceae</taxon>
        <taxon>Fictibacillus</taxon>
    </lineage>
</organism>
<keyword evidence="5" id="KW-0805">Transcription regulation</keyword>
<evidence type="ECO:0000313" key="9">
    <source>
        <dbReference type="Proteomes" id="UP001172721"/>
    </source>
</evidence>
<keyword evidence="8" id="KW-0966">Cell projection</keyword>
<proteinExistence type="inferred from homology"/>
<evidence type="ECO:0000256" key="4">
    <source>
        <dbReference type="ARBA" id="ARBA00022795"/>
    </source>
</evidence>
<accession>A0ABT8HST1</accession>
<keyword evidence="6" id="KW-0804">Transcription</keyword>
<evidence type="ECO:0000256" key="1">
    <source>
        <dbReference type="ARBA" id="ARBA00005322"/>
    </source>
</evidence>
<comment type="similarity">
    <text evidence="1">Belongs to the FlgM family.</text>
</comment>
<reference evidence="8" key="1">
    <citation type="submission" date="2023-07" db="EMBL/GenBank/DDBJ databases">
        <title>Fictibacillus sp. isolated from freshwater pond.</title>
        <authorList>
            <person name="Kirdat K."/>
            <person name="Bhat A."/>
            <person name="Mourya A."/>
            <person name="Yadav A."/>
        </authorList>
    </citation>
    <scope>NUCLEOTIDE SEQUENCE</scope>
    <source>
        <strain evidence="8">NE201</strain>
    </source>
</reference>
<dbReference type="EMBL" id="JAUHTR010000001">
    <property type="protein sequence ID" value="MDN4523828.1"/>
    <property type="molecule type" value="Genomic_DNA"/>
</dbReference>
<keyword evidence="8" id="KW-0282">Flagellum</keyword>
<evidence type="ECO:0000259" key="7">
    <source>
        <dbReference type="Pfam" id="PF04316"/>
    </source>
</evidence>
<dbReference type="NCBIfam" id="TIGR03824">
    <property type="entry name" value="FlgM_jcvi"/>
    <property type="match status" value="1"/>
</dbReference>
<dbReference type="InterPro" id="IPR031316">
    <property type="entry name" value="FlgM_C"/>
</dbReference>
<dbReference type="Gene3D" id="6.10.140.30">
    <property type="entry name" value="Anti-sigma-28 factor FlgM"/>
    <property type="match status" value="1"/>
</dbReference>
<evidence type="ECO:0000256" key="3">
    <source>
        <dbReference type="ARBA" id="ARBA00022491"/>
    </source>
</evidence>
<dbReference type="InterPro" id="IPR007412">
    <property type="entry name" value="FlgM"/>
</dbReference>
<evidence type="ECO:0000256" key="2">
    <source>
        <dbReference type="ARBA" id="ARBA00017823"/>
    </source>
</evidence>
<evidence type="ECO:0000313" key="8">
    <source>
        <dbReference type="EMBL" id="MDN4523828.1"/>
    </source>
</evidence>
<keyword evidence="3" id="KW-0678">Repressor</keyword>
<gene>
    <name evidence="8" type="primary">flgM</name>
    <name evidence="8" type="ORF">QYB97_05045</name>
</gene>
<evidence type="ECO:0000256" key="5">
    <source>
        <dbReference type="ARBA" id="ARBA00023015"/>
    </source>
</evidence>
<sequence>MKINGIRRVDQLYNTTGVSKPSAKKKAGEISNERLAKVEELKQKINAGEYKIDPEKIAAKITSYYQR</sequence>